<protein>
    <submittedName>
        <fullName evidence="1">Uncharacterized protein</fullName>
    </submittedName>
</protein>
<gene>
    <name evidence="1" type="ORF">UT61_C0029G0001</name>
</gene>
<comment type="caution">
    <text evidence="1">The sequence shown here is derived from an EMBL/GenBank/DDBJ whole genome shotgun (WGS) entry which is preliminary data.</text>
</comment>
<reference evidence="1 2" key="1">
    <citation type="journal article" date="2015" name="Nature">
        <title>rRNA introns, odd ribosomes, and small enigmatic genomes across a large radiation of phyla.</title>
        <authorList>
            <person name="Brown C.T."/>
            <person name="Hug L.A."/>
            <person name="Thomas B.C."/>
            <person name="Sharon I."/>
            <person name="Castelle C.J."/>
            <person name="Singh A."/>
            <person name="Wilkins M.J."/>
            <person name="Williams K.H."/>
            <person name="Banfield J.F."/>
        </authorList>
    </citation>
    <scope>NUCLEOTIDE SEQUENCE [LARGE SCALE GENOMIC DNA]</scope>
</reference>
<organism evidence="1 2">
    <name type="scientific">Candidatus Woesebacteria bacterium GW2011_GWA1_39_8</name>
    <dbReference type="NCBI Taxonomy" id="1618552"/>
    <lineage>
        <taxon>Bacteria</taxon>
        <taxon>Candidatus Woeseibacteriota</taxon>
    </lineage>
</organism>
<accession>A0A0G0S4A9</accession>
<name>A0A0G0S4A9_9BACT</name>
<dbReference type="Proteomes" id="UP000034793">
    <property type="component" value="Unassembled WGS sequence"/>
</dbReference>
<evidence type="ECO:0000313" key="1">
    <source>
        <dbReference type="EMBL" id="KKR29540.1"/>
    </source>
</evidence>
<sequence length="255" mass="28721">MVGVQSRDEKWDEVIYEMSQIDDEELEVTKYLDLVRGMSDDDKESTLGVIRDMNGLNHFMRSMLEAEATVYEVLGEEPMATTSDSQVMALKRFYTRMASVLQWAKILNSDDPSLQIESVFELGRAKVGSGGAARLKKHDVGTLALIFSDRIQIDRLRTAQIGEGLGVNKLLEKPLEIGDVVDTFQDLLDDPELLVNRIQQGLFVVEDLQRNVLEMYYLKLVELSGKSDGFKQHLAGAIDELGKKLHPQEKTKEIG</sequence>
<proteinExistence type="predicted"/>
<dbReference type="AlphaFoldDB" id="A0A0G0S4A9"/>
<dbReference type="EMBL" id="LBXL01000029">
    <property type="protein sequence ID" value="KKR29540.1"/>
    <property type="molecule type" value="Genomic_DNA"/>
</dbReference>
<evidence type="ECO:0000313" key="2">
    <source>
        <dbReference type="Proteomes" id="UP000034793"/>
    </source>
</evidence>